<dbReference type="SMART" id="SM00109">
    <property type="entry name" value="C1"/>
    <property type="match status" value="1"/>
</dbReference>
<dbReference type="EMBL" id="JAVHJS010000021">
    <property type="protein sequence ID" value="KAK2823741.1"/>
    <property type="molecule type" value="Genomic_DNA"/>
</dbReference>
<evidence type="ECO:0000256" key="1">
    <source>
        <dbReference type="ARBA" id="ARBA00001946"/>
    </source>
</evidence>
<feature type="binding site" evidence="22">
    <location>
        <position position="2725"/>
    </location>
    <ligand>
        <name>ATP</name>
        <dbReference type="ChEBI" id="CHEBI:30616"/>
    </ligand>
</feature>
<dbReference type="CDD" id="cd08395">
    <property type="entry name" value="C2C_Munc13"/>
    <property type="match status" value="1"/>
</dbReference>
<dbReference type="Pfam" id="PF00168">
    <property type="entry name" value="C2"/>
    <property type="match status" value="2"/>
</dbReference>
<feature type="transmembrane region" description="Helical" evidence="25">
    <location>
        <begin position="2811"/>
        <end position="2831"/>
    </location>
</feature>
<dbReference type="FunFam" id="3.40.1110.10:FF:000188">
    <property type="entry name" value="Phospholipid-transporting ATPase"/>
    <property type="match status" value="1"/>
</dbReference>
<evidence type="ECO:0000256" key="23">
    <source>
        <dbReference type="PIRSR" id="PIRSR606539-3"/>
    </source>
</evidence>
<dbReference type="Pfam" id="PF06292">
    <property type="entry name" value="MUN"/>
    <property type="match status" value="1"/>
</dbReference>
<dbReference type="Proteomes" id="UP001187315">
    <property type="component" value="Unassembled WGS sequence"/>
</dbReference>
<dbReference type="GO" id="GO:0035249">
    <property type="term" value="P:synaptic transmission, glutamatergic"/>
    <property type="evidence" value="ECO:0007669"/>
    <property type="project" value="TreeGrafter"/>
</dbReference>
<dbReference type="GO" id="GO:0043195">
    <property type="term" value="C:terminal bouton"/>
    <property type="evidence" value="ECO:0007669"/>
    <property type="project" value="TreeGrafter"/>
</dbReference>
<dbReference type="SUPFAM" id="SSF81653">
    <property type="entry name" value="Calcium ATPase, transduction domain A"/>
    <property type="match status" value="1"/>
</dbReference>
<dbReference type="FunFam" id="1.10.357.50:FF:000001">
    <property type="entry name" value="Protein unc-13 homolog B"/>
    <property type="match status" value="1"/>
</dbReference>
<feature type="binding site" evidence="23">
    <location>
        <position position="2725"/>
    </location>
    <ligand>
        <name>Mg(2+)</name>
        <dbReference type="ChEBI" id="CHEBI:18420"/>
    </ligand>
</feature>
<dbReference type="SMART" id="SM00239">
    <property type="entry name" value="C2"/>
    <property type="match status" value="2"/>
</dbReference>
<keyword evidence="16" id="KW-1278">Translocase</keyword>
<keyword evidence="18" id="KW-0445">Lipid transport</keyword>
<dbReference type="PANTHER" id="PTHR10480">
    <property type="entry name" value="PROTEIN UNC-13 HOMOLOG"/>
    <property type="match status" value="1"/>
</dbReference>
<evidence type="ECO:0000259" key="29">
    <source>
        <dbReference type="PROSITE" id="PS51259"/>
    </source>
</evidence>
<feature type="compositionally biased region" description="Basic and acidic residues" evidence="24">
    <location>
        <begin position="553"/>
        <end position="569"/>
    </location>
</feature>
<dbReference type="GO" id="GO:0042734">
    <property type="term" value="C:presynaptic membrane"/>
    <property type="evidence" value="ECO:0007669"/>
    <property type="project" value="TreeGrafter"/>
</dbReference>
<dbReference type="PANTHER" id="PTHR10480:SF8">
    <property type="entry name" value="PROTEIN UNC-13 HOMOLOG B"/>
    <property type="match status" value="1"/>
</dbReference>
<keyword evidence="14 22" id="KW-0067">ATP-binding</keyword>
<feature type="domain" description="C2" evidence="26">
    <location>
        <begin position="880"/>
        <end position="1004"/>
    </location>
</feature>
<evidence type="ECO:0000256" key="8">
    <source>
        <dbReference type="ARBA" id="ARBA00022723"/>
    </source>
</evidence>
<dbReference type="GO" id="GO:0019992">
    <property type="term" value="F:diacylglycerol binding"/>
    <property type="evidence" value="ECO:0007669"/>
    <property type="project" value="InterPro"/>
</dbReference>
<dbReference type="Gene3D" id="3.40.1110.10">
    <property type="entry name" value="Calcium-transporting ATPase, cytoplasmic domain N"/>
    <property type="match status" value="1"/>
</dbReference>
<keyword evidence="12" id="KW-0862">Zinc</keyword>
<dbReference type="GO" id="GO:0031594">
    <property type="term" value="C:neuromuscular junction"/>
    <property type="evidence" value="ECO:0007669"/>
    <property type="project" value="TreeGrafter"/>
</dbReference>
<dbReference type="InterPro" id="IPR046349">
    <property type="entry name" value="C1-like_sf"/>
</dbReference>
<evidence type="ECO:0000256" key="5">
    <source>
        <dbReference type="ARBA" id="ARBA00022448"/>
    </source>
</evidence>
<dbReference type="Gene3D" id="1.20.58.1100">
    <property type="match status" value="1"/>
</dbReference>
<evidence type="ECO:0000256" key="4">
    <source>
        <dbReference type="ARBA" id="ARBA00012189"/>
    </source>
</evidence>
<dbReference type="PROSITE" id="PS50004">
    <property type="entry name" value="C2"/>
    <property type="match status" value="2"/>
</dbReference>
<feature type="binding site" evidence="22">
    <location>
        <position position="2502"/>
    </location>
    <ligand>
        <name>ATP</name>
        <dbReference type="ChEBI" id="CHEBI:30616"/>
    </ligand>
</feature>
<comment type="similarity">
    <text evidence="3">Belongs to the cation transport ATPase (P-type) (TC 3.A.3) family. Type IV subfamily.</text>
</comment>
<feature type="binding site" evidence="22">
    <location>
        <position position="2584"/>
    </location>
    <ligand>
        <name>ATP</name>
        <dbReference type="ChEBI" id="CHEBI:30616"/>
    </ligand>
</feature>
<dbReference type="PROSITE" id="PS51259">
    <property type="entry name" value="MHD2"/>
    <property type="match status" value="1"/>
</dbReference>
<evidence type="ECO:0000256" key="12">
    <source>
        <dbReference type="ARBA" id="ARBA00022833"/>
    </source>
</evidence>
<dbReference type="InterPro" id="IPR044492">
    <property type="entry name" value="P_typ_ATPase_HD_dom"/>
</dbReference>
<dbReference type="NCBIfam" id="TIGR01494">
    <property type="entry name" value="ATPase_P-type"/>
    <property type="match status" value="1"/>
</dbReference>
<dbReference type="GO" id="GO:0000287">
    <property type="term" value="F:magnesium ion binding"/>
    <property type="evidence" value="ECO:0007669"/>
    <property type="project" value="InterPro"/>
</dbReference>
<dbReference type="GO" id="GO:0016081">
    <property type="term" value="P:synaptic vesicle docking"/>
    <property type="evidence" value="ECO:0007669"/>
    <property type="project" value="TreeGrafter"/>
</dbReference>
<dbReference type="InterPro" id="IPR027080">
    <property type="entry name" value="Unc-13"/>
</dbReference>
<evidence type="ECO:0000256" key="13">
    <source>
        <dbReference type="ARBA" id="ARBA00022837"/>
    </source>
</evidence>
<dbReference type="Gene3D" id="2.70.150.10">
    <property type="entry name" value="Calcium-transporting ATPase, cytoplasmic transduction domain A"/>
    <property type="match status" value="1"/>
</dbReference>
<keyword evidence="31" id="KW-1185">Reference proteome</keyword>
<evidence type="ECO:0000256" key="11">
    <source>
        <dbReference type="ARBA" id="ARBA00022771"/>
    </source>
</evidence>
<dbReference type="Gene3D" id="3.40.50.1000">
    <property type="entry name" value="HAD superfamily/HAD-like"/>
    <property type="match status" value="1"/>
</dbReference>
<feature type="binding site" evidence="22">
    <location>
        <position position="2302"/>
    </location>
    <ligand>
        <name>ATP</name>
        <dbReference type="ChEBI" id="CHEBI:30616"/>
    </ligand>
</feature>
<evidence type="ECO:0000256" key="10">
    <source>
        <dbReference type="ARBA" id="ARBA00022741"/>
    </source>
</evidence>
<feature type="transmembrane region" description="Helical" evidence="25">
    <location>
        <begin position="2900"/>
        <end position="2918"/>
    </location>
</feature>
<feature type="transmembrane region" description="Helical" evidence="25">
    <location>
        <begin position="2778"/>
        <end position="2799"/>
    </location>
</feature>
<organism evidence="30 31">
    <name type="scientific">Tachysurus vachellii</name>
    <name type="common">Darkbarbel catfish</name>
    <name type="synonym">Pelteobagrus vachellii</name>
    <dbReference type="NCBI Taxonomy" id="175792"/>
    <lineage>
        <taxon>Eukaryota</taxon>
        <taxon>Metazoa</taxon>
        <taxon>Chordata</taxon>
        <taxon>Craniata</taxon>
        <taxon>Vertebrata</taxon>
        <taxon>Euteleostomi</taxon>
        <taxon>Actinopterygii</taxon>
        <taxon>Neopterygii</taxon>
        <taxon>Teleostei</taxon>
        <taxon>Ostariophysi</taxon>
        <taxon>Siluriformes</taxon>
        <taxon>Bagridae</taxon>
        <taxon>Tachysurus</taxon>
    </lineage>
</organism>
<dbReference type="InterPro" id="IPR010439">
    <property type="entry name" value="MUN_dom"/>
</dbReference>
<keyword evidence="11" id="KW-0863">Zinc-finger</keyword>
<dbReference type="GO" id="GO:0005516">
    <property type="term" value="F:calmodulin binding"/>
    <property type="evidence" value="ECO:0007669"/>
    <property type="project" value="TreeGrafter"/>
</dbReference>
<evidence type="ECO:0000256" key="15">
    <source>
        <dbReference type="ARBA" id="ARBA00022842"/>
    </source>
</evidence>
<dbReference type="InterPro" id="IPR032631">
    <property type="entry name" value="P-type_ATPase_N"/>
</dbReference>
<feature type="region of interest" description="Disordered" evidence="24">
    <location>
        <begin position="553"/>
        <end position="577"/>
    </location>
</feature>
<dbReference type="PROSITE" id="PS00154">
    <property type="entry name" value="ATPASE_E1_E2"/>
    <property type="match status" value="1"/>
</dbReference>
<evidence type="ECO:0000256" key="21">
    <source>
        <dbReference type="PIRSR" id="PIRSR606539-1"/>
    </source>
</evidence>
<dbReference type="PRINTS" id="PR00360">
    <property type="entry name" value="C2DOMAIN"/>
</dbReference>
<comment type="cofactor">
    <cofactor evidence="1 23">
        <name>Mg(2+)</name>
        <dbReference type="ChEBI" id="CHEBI:18420"/>
    </cofactor>
</comment>
<dbReference type="SFLD" id="SFLDF00027">
    <property type="entry name" value="p-type_atpase"/>
    <property type="match status" value="1"/>
</dbReference>
<evidence type="ECO:0000256" key="25">
    <source>
        <dbReference type="SAM" id="Phobius"/>
    </source>
</evidence>
<dbReference type="CDD" id="cd20859">
    <property type="entry name" value="C1_Munc13-2-like"/>
    <property type="match status" value="1"/>
</dbReference>
<feature type="compositionally biased region" description="Low complexity" evidence="24">
    <location>
        <begin position="678"/>
        <end position="691"/>
    </location>
</feature>
<dbReference type="InterPro" id="IPR035892">
    <property type="entry name" value="C2_domain_sf"/>
</dbReference>
<feature type="region of interest" description="Disordered" evidence="24">
    <location>
        <begin position="677"/>
        <end position="701"/>
    </location>
</feature>
<dbReference type="InterPro" id="IPR008250">
    <property type="entry name" value="ATPase_P-typ_transduc_dom_A_sf"/>
</dbReference>
<evidence type="ECO:0000259" key="27">
    <source>
        <dbReference type="PROSITE" id="PS50081"/>
    </source>
</evidence>
<dbReference type="PRINTS" id="PR00119">
    <property type="entry name" value="CATATPASE"/>
</dbReference>
<dbReference type="GO" id="GO:0008270">
    <property type="term" value="F:zinc ion binding"/>
    <property type="evidence" value="ECO:0007669"/>
    <property type="project" value="UniProtKB-KW"/>
</dbReference>
<dbReference type="SFLD" id="SFLDG00002">
    <property type="entry name" value="C1.7:_P-type_atpase_like"/>
    <property type="match status" value="1"/>
</dbReference>
<proteinExistence type="inferred from homology"/>
<evidence type="ECO:0000256" key="14">
    <source>
        <dbReference type="ARBA" id="ARBA00022840"/>
    </source>
</evidence>
<reference evidence="30" key="1">
    <citation type="submission" date="2023-08" db="EMBL/GenBank/DDBJ databases">
        <title>Pelteobagrus vachellii genome.</title>
        <authorList>
            <person name="Liu H."/>
        </authorList>
    </citation>
    <scope>NUCLEOTIDE SEQUENCE</scope>
    <source>
        <strain evidence="30">PRFRI_2022a</strain>
        <tissue evidence="30">Muscle</tissue>
    </source>
</reference>
<dbReference type="FunFam" id="1.20.58.1100:FF:000002">
    <property type="entry name" value="Unc-13, isoform C"/>
    <property type="match status" value="1"/>
</dbReference>
<dbReference type="GO" id="GO:0099525">
    <property type="term" value="P:presynaptic dense core vesicle exocytosis"/>
    <property type="evidence" value="ECO:0007669"/>
    <property type="project" value="TreeGrafter"/>
</dbReference>
<evidence type="ECO:0000256" key="3">
    <source>
        <dbReference type="ARBA" id="ARBA00008109"/>
    </source>
</evidence>
<feature type="binding site" evidence="22">
    <location>
        <position position="2300"/>
    </location>
    <ligand>
        <name>ATP</name>
        <dbReference type="ChEBI" id="CHEBI:30616"/>
    </ligand>
</feature>
<feature type="region of interest" description="Disordered" evidence="24">
    <location>
        <begin position="213"/>
        <end position="273"/>
    </location>
</feature>
<dbReference type="GO" id="GO:0098831">
    <property type="term" value="C:presynaptic active zone cytoplasmic component"/>
    <property type="evidence" value="ECO:0007669"/>
    <property type="project" value="TreeGrafter"/>
</dbReference>
<dbReference type="Gene3D" id="3.30.60.20">
    <property type="match status" value="1"/>
</dbReference>
<feature type="region of interest" description="Disordered" evidence="24">
    <location>
        <begin position="133"/>
        <end position="157"/>
    </location>
</feature>
<dbReference type="InterPro" id="IPR014772">
    <property type="entry name" value="Munc13_dom-2"/>
</dbReference>
<evidence type="ECO:0000256" key="24">
    <source>
        <dbReference type="SAM" id="MobiDB-lite"/>
    </source>
</evidence>
<gene>
    <name evidence="30" type="ORF">Q7C36_020341</name>
</gene>
<feature type="binding site" evidence="22">
    <location>
        <position position="2695"/>
    </location>
    <ligand>
        <name>ATP</name>
        <dbReference type="ChEBI" id="CHEBI:30616"/>
    </ligand>
</feature>
<feature type="binding site" evidence="22">
    <location>
        <position position="2445"/>
    </location>
    <ligand>
        <name>ATP</name>
        <dbReference type="ChEBI" id="CHEBI:30616"/>
    </ligand>
</feature>
<dbReference type="InterPro" id="IPR023214">
    <property type="entry name" value="HAD_sf"/>
</dbReference>
<dbReference type="GO" id="GO:0061789">
    <property type="term" value="P:dense core granule priming"/>
    <property type="evidence" value="ECO:0007669"/>
    <property type="project" value="TreeGrafter"/>
</dbReference>
<dbReference type="Gene3D" id="1.10.357.50">
    <property type="match status" value="1"/>
</dbReference>
<comment type="subcellular location">
    <subcellularLocation>
        <location evidence="2">Endomembrane system</location>
        <topology evidence="2">Multi-pass membrane protein</topology>
    </subcellularLocation>
</comment>
<name>A0AA88RXY7_TACVA</name>
<dbReference type="FunFam" id="2.60.40.150:FF:000014">
    <property type="entry name" value="protein unc-13 homolog B"/>
    <property type="match status" value="1"/>
</dbReference>
<dbReference type="InterPro" id="IPR037302">
    <property type="entry name" value="Unc-13_C2B"/>
</dbReference>
<dbReference type="SMART" id="SM01145">
    <property type="entry name" value="DUF1041"/>
    <property type="match status" value="1"/>
</dbReference>
<evidence type="ECO:0000256" key="18">
    <source>
        <dbReference type="ARBA" id="ARBA00023055"/>
    </source>
</evidence>
<evidence type="ECO:0000259" key="26">
    <source>
        <dbReference type="PROSITE" id="PS50004"/>
    </source>
</evidence>
<dbReference type="PROSITE" id="PS50081">
    <property type="entry name" value="ZF_DAG_PE_2"/>
    <property type="match status" value="1"/>
</dbReference>
<evidence type="ECO:0000256" key="22">
    <source>
        <dbReference type="PIRSR" id="PIRSR606539-2"/>
    </source>
</evidence>
<evidence type="ECO:0000256" key="7">
    <source>
        <dbReference type="ARBA" id="ARBA00022692"/>
    </source>
</evidence>
<keyword evidence="9" id="KW-0677">Repeat</keyword>
<evidence type="ECO:0000256" key="20">
    <source>
        <dbReference type="ARBA" id="ARBA00034036"/>
    </source>
</evidence>
<feature type="binding site" evidence="23">
    <location>
        <position position="2721"/>
    </location>
    <ligand>
        <name>Mg(2+)</name>
        <dbReference type="ChEBI" id="CHEBI:18420"/>
    </ligand>
</feature>
<dbReference type="FunFam" id="3.40.50.1000:FF:000001">
    <property type="entry name" value="Phospholipid-transporting ATPase IC"/>
    <property type="match status" value="1"/>
</dbReference>
<feature type="binding site" evidence="23">
    <location>
        <position position="2300"/>
    </location>
    <ligand>
        <name>Mg(2+)</name>
        <dbReference type="ChEBI" id="CHEBI:18420"/>
    </ligand>
</feature>
<keyword evidence="6" id="KW-0268">Exocytosis</keyword>
<keyword evidence="5" id="KW-0813">Transport</keyword>
<evidence type="ECO:0000256" key="9">
    <source>
        <dbReference type="ARBA" id="ARBA00022737"/>
    </source>
</evidence>
<protein>
    <recommendedName>
        <fullName evidence="4">P-type phospholipid transporter</fullName>
        <ecNumber evidence="4">7.6.2.1</ecNumber>
    </recommendedName>
</protein>
<feature type="active site" description="4-aspartylphosphate intermediate" evidence="21">
    <location>
        <position position="2300"/>
    </location>
</feature>
<evidence type="ECO:0000313" key="31">
    <source>
        <dbReference type="Proteomes" id="UP001187315"/>
    </source>
</evidence>
<keyword evidence="8 23" id="KW-0479">Metal-binding</keyword>
<feature type="binding site" evidence="22">
    <location>
        <position position="2701"/>
    </location>
    <ligand>
        <name>ATP</name>
        <dbReference type="ChEBI" id="CHEBI:30616"/>
    </ligand>
</feature>
<dbReference type="GO" id="GO:0017075">
    <property type="term" value="F:syntaxin-1 binding"/>
    <property type="evidence" value="ECO:0007669"/>
    <property type="project" value="TreeGrafter"/>
</dbReference>
<feature type="binding site" evidence="22">
    <location>
        <position position="2404"/>
    </location>
    <ligand>
        <name>ATP</name>
        <dbReference type="ChEBI" id="CHEBI:30616"/>
    </ligand>
</feature>
<keyword evidence="17 25" id="KW-1133">Transmembrane helix</keyword>
<feature type="binding site" evidence="22">
    <location>
        <position position="2582"/>
    </location>
    <ligand>
        <name>ATP</name>
        <dbReference type="ChEBI" id="CHEBI:30616"/>
    </ligand>
</feature>
<feature type="transmembrane region" description="Helical" evidence="25">
    <location>
        <begin position="2930"/>
        <end position="2953"/>
    </location>
</feature>
<feature type="domain" description="MHD1" evidence="28">
    <location>
        <begin position="1315"/>
        <end position="1458"/>
    </location>
</feature>
<feature type="binding site" evidence="22">
    <location>
        <position position="2301"/>
    </location>
    <ligand>
        <name>ATP</name>
        <dbReference type="ChEBI" id="CHEBI:30616"/>
    </ligand>
</feature>
<evidence type="ECO:0000256" key="16">
    <source>
        <dbReference type="ARBA" id="ARBA00022967"/>
    </source>
</evidence>
<feature type="transmembrane region" description="Helical" evidence="25">
    <location>
        <begin position="2184"/>
        <end position="2207"/>
    </location>
</feature>
<evidence type="ECO:0000256" key="19">
    <source>
        <dbReference type="ARBA" id="ARBA00023136"/>
    </source>
</evidence>
<dbReference type="FunFam" id="3.40.50.1000:FF:000014">
    <property type="entry name" value="Phospholipid-transporting ATPase"/>
    <property type="match status" value="1"/>
</dbReference>
<feature type="domain" description="Phorbol-ester/DAG-type" evidence="27">
    <location>
        <begin position="774"/>
        <end position="824"/>
    </location>
</feature>
<evidence type="ECO:0000256" key="17">
    <source>
        <dbReference type="ARBA" id="ARBA00022989"/>
    </source>
</evidence>
<dbReference type="Pfam" id="PF13246">
    <property type="entry name" value="Cation_ATPase"/>
    <property type="match status" value="1"/>
</dbReference>
<dbReference type="SUPFAM" id="SSF81660">
    <property type="entry name" value="Metal cation-transporting ATPase, ATP-binding domain N"/>
    <property type="match status" value="1"/>
</dbReference>
<dbReference type="InterPro" id="IPR018303">
    <property type="entry name" value="ATPase_P-typ_P_site"/>
</dbReference>
<feature type="binding site" evidence="22">
    <location>
        <position position="2724"/>
    </location>
    <ligand>
        <name>ATP</name>
        <dbReference type="ChEBI" id="CHEBI:30616"/>
    </ligand>
</feature>
<dbReference type="PROSITE" id="PS00479">
    <property type="entry name" value="ZF_DAG_PE_1"/>
    <property type="match status" value="1"/>
</dbReference>
<evidence type="ECO:0000259" key="28">
    <source>
        <dbReference type="PROSITE" id="PS51258"/>
    </source>
</evidence>
<feature type="transmembrane region" description="Helical" evidence="25">
    <location>
        <begin position="2860"/>
        <end position="2880"/>
    </location>
</feature>
<dbReference type="GO" id="GO:0016082">
    <property type="term" value="P:synaptic vesicle priming"/>
    <property type="evidence" value="ECO:0007669"/>
    <property type="project" value="TreeGrafter"/>
</dbReference>
<accession>A0AA88RXY7</accession>
<feature type="domain" description="C2" evidence="26">
    <location>
        <begin position="1716"/>
        <end position="1843"/>
    </location>
</feature>
<dbReference type="Pfam" id="PF00130">
    <property type="entry name" value="C1_1"/>
    <property type="match status" value="1"/>
</dbReference>
<comment type="caution">
    <text evidence="30">The sequence shown here is derived from an EMBL/GenBank/DDBJ whole genome shotgun (WGS) entry which is preliminary data.</text>
</comment>
<dbReference type="GO" id="GO:0005524">
    <property type="term" value="F:ATP binding"/>
    <property type="evidence" value="ECO:0007669"/>
    <property type="project" value="UniProtKB-KW"/>
</dbReference>
<feature type="binding site" evidence="22">
    <location>
        <position position="2583"/>
    </location>
    <ligand>
        <name>ATP</name>
        <dbReference type="ChEBI" id="CHEBI:30616"/>
    </ligand>
</feature>
<dbReference type="EC" id="7.6.2.1" evidence="4"/>
<dbReference type="FunFam" id="2.70.150.10:FF:000025">
    <property type="entry name" value="Phospholipid-transporting ATPase"/>
    <property type="match status" value="1"/>
</dbReference>
<dbReference type="PROSITE" id="PS51258">
    <property type="entry name" value="MHD1"/>
    <property type="match status" value="1"/>
</dbReference>
<feature type="compositionally biased region" description="Polar residues" evidence="24">
    <location>
        <begin position="213"/>
        <end position="223"/>
    </location>
</feature>
<keyword evidence="15 23" id="KW-0460">Magnesium</keyword>
<dbReference type="InterPro" id="IPR014770">
    <property type="entry name" value="Munc13_1"/>
</dbReference>
<dbReference type="SUPFAM" id="SSF57889">
    <property type="entry name" value="Cysteine-rich domain"/>
    <property type="match status" value="1"/>
</dbReference>
<dbReference type="Pfam" id="PF16212">
    <property type="entry name" value="PhoLip_ATPase_C"/>
    <property type="match status" value="1"/>
</dbReference>
<dbReference type="InterPro" id="IPR036412">
    <property type="entry name" value="HAD-like_sf"/>
</dbReference>
<feature type="domain" description="MHD2" evidence="29">
    <location>
        <begin position="1563"/>
        <end position="1702"/>
    </location>
</feature>
<dbReference type="CDD" id="cd04027">
    <property type="entry name" value="C2B_Munc13"/>
    <property type="match status" value="1"/>
</dbReference>
<dbReference type="SUPFAM" id="SSF56784">
    <property type="entry name" value="HAD-like"/>
    <property type="match status" value="1"/>
</dbReference>
<dbReference type="InterPro" id="IPR000008">
    <property type="entry name" value="C2_dom"/>
</dbReference>
<dbReference type="GO" id="GO:0005543">
    <property type="term" value="F:phospholipid binding"/>
    <property type="evidence" value="ECO:0007669"/>
    <property type="project" value="InterPro"/>
</dbReference>
<feature type="transmembrane region" description="Helical" evidence="25">
    <location>
        <begin position="2235"/>
        <end position="2254"/>
    </location>
</feature>
<comment type="catalytic activity">
    <reaction evidence="20">
        <text>ATP + H2O + phospholipidSide 1 = ADP + phosphate + phospholipidSide 2.</text>
        <dbReference type="EC" id="7.6.2.1"/>
    </reaction>
</comment>
<evidence type="ECO:0000313" key="30">
    <source>
        <dbReference type="EMBL" id="KAK2823741.1"/>
    </source>
</evidence>
<evidence type="ECO:0000256" key="6">
    <source>
        <dbReference type="ARBA" id="ARBA00022483"/>
    </source>
</evidence>
<dbReference type="InterPro" id="IPR006539">
    <property type="entry name" value="P-type_ATPase_IV"/>
</dbReference>
<dbReference type="SUPFAM" id="SSF81665">
    <property type="entry name" value="Calcium ATPase, transmembrane domain M"/>
    <property type="match status" value="1"/>
</dbReference>
<keyword evidence="19 25" id="KW-0472">Membrane</keyword>
<feature type="region of interest" description="Disordered" evidence="24">
    <location>
        <begin position="1"/>
        <end position="32"/>
    </location>
</feature>
<feature type="binding site" evidence="23">
    <location>
        <position position="2302"/>
    </location>
    <ligand>
        <name>Mg(2+)</name>
        <dbReference type="ChEBI" id="CHEBI:18420"/>
    </ligand>
</feature>
<dbReference type="InterPro" id="IPR001757">
    <property type="entry name" value="P_typ_ATPase"/>
</dbReference>
<dbReference type="NCBIfam" id="TIGR01652">
    <property type="entry name" value="ATPase-Plipid"/>
    <property type="match status" value="1"/>
</dbReference>
<dbReference type="SFLD" id="SFLDS00003">
    <property type="entry name" value="Haloacid_Dehalogenase"/>
    <property type="match status" value="1"/>
</dbReference>
<dbReference type="FunFam" id="2.60.40.150:FF:000002">
    <property type="entry name" value="Protein unc-13 homolog B"/>
    <property type="match status" value="1"/>
</dbReference>
<feature type="binding site" evidence="22">
    <location>
        <position position="2468"/>
    </location>
    <ligand>
        <name>ATP</name>
        <dbReference type="ChEBI" id="CHEBI:30616"/>
    </ligand>
</feature>
<keyword evidence="13" id="KW-0106">Calcium</keyword>
<dbReference type="FunFam" id="3.30.60.20:FF:000001">
    <property type="entry name" value="Protein unc-13 homolog B"/>
    <property type="match status" value="1"/>
</dbReference>
<dbReference type="GO" id="GO:0005509">
    <property type="term" value="F:calcium ion binding"/>
    <property type="evidence" value="ECO:0007669"/>
    <property type="project" value="InterPro"/>
</dbReference>
<dbReference type="Pfam" id="PF16209">
    <property type="entry name" value="PhoLip_ATPase_N"/>
    <property type="match status" value="1"/>
</dbReference>
<keyword evidence="7 25" id="KW-0812">Transmembrane</keyword>
<dbReference type="GO" id="GO:0140345">
    <property type="term" value="F:phosphatidylcholine flippase activity"/>
    <property type="evidence" value="ECO:0007669"/>
    <property type="project" value="UniProtKB-ARBA"/>
</dbReference>
<sequence length="3086" mass="349938">MLPRSHSDEQDETKETGIFQSKRKDLSKKRAQSLKVRHGLYKKIQKVLQGPTELETYNLQHTSAEVEDDMFIYGISREPSSYESGITSNESSLKADSKHLMGEVKLHSENTTDDPYSVPTNMTALSNTDFMDKTASMEEPQTLRKEEAEDRGRSKERCSSNIVEHILKELQGINKIQEEISDLRQYLNSVSGSVDEVSFCVDSVLMEIEGLYSASSGQPSPQSLRVHHKCQNDVAATPRHRSPMLKRSEKNETPYCDAPRKSRAHHAEDSDNSESSCRVRLSTYCDHDKDYSQDFPSSSSLSAQSFKSIEHEDNYHSMEANLQRTGWDTSHMHLSESREGGWSGDTGWSEDDCCSCQNSVDDLDDHKQSESWCRYNGGATSSTPGHSSRSSSEHLSLLFGHQYNSLSSLSSAADWRHPRRHTGPGVECDCTMNCPYSRSSGYRTMDAYVDDLCSGPSTSISCSTMVLTDYDDVCQDLHSSCENCLNLGMYSGDSAERGWHKNVYRSMSAEQFDQDDSENMDNFPRGDVGIDVVNISKTMLNFQSALNGAKKRLEASDENSSDIHEHHSDELDDSTVEGSDFDQVIQTSTETLDQSLSPHKRRFQEEYDLRELQTDQTNDLQTFDPQESTSETATVEGRYGETGHKEMTQFVCEGTESGPLGMMLEAEVEFDQFEARVNSGNDNNDQGQDNGDNSRHDWVKEGSGSGLFGIDSMPDLRKRKPIPLVSDVALVQARKAGIASAMASRASVKDEELKNHVYKKTLQALIYPISCTTPHNFEIWTATTPTYCYECEGLLWGIARQGMRCTECGVKCHEKCQELLNADCLQRAAEKSSKHGAEDRTQNIIMAMKDRMKIRERNKPEIFELIRDVFMISKTLHGQQMKTVKQSVLDGTSKWSAKINITVMCAQGLQAKDKTGSSDPYVTVQVGKTKKRTKTIYGNLNPVWEEKFHFECHNSSDRIKVRVWDEDDDIKSRVKQRLKRESDDFLGQSIIEVRTLSGEMDVWYNLEKRTDKSAVSGAIRLQISVEIKGEEKVAPYHVQYTCLHENLFHHTTDVLGQGAVKIPDTRGDDAWKVYFDDVAQEIVDEFAMRYGIESIYQAMTHFACLSSKYMCPGVPAVMSTLLANINAFYAHTTASTNVSASHRFSASNFGKERFVKLLDQLHNSLRIDLSMYRNNFPASSKERLQDLKSTVDLLTSITFFRMKVQELQSPPRASQVVRDCVKACLNSTYDYIFNNCQELYSRQYQPGGETNKDESALEEQGPSIKNLDFWPKLITLIVSIIEEDRNSYTPVLNQFPQEMNVGKVCAEVMWVQFSQDMKYAMEEHEKHRLCKSADYMNLHFKVKWLYNEYVKDLPAFKGVIPDYPMWFMQFVLQWLDENEDVSMEFMHGALERDKKDGFQQTSEHALFSCSVVDVFTQLNQSFEIIKKLECPDPKVMALYSRRFARTIAKVLLQYSAILKKSFPSYCDKEKIPCILMNNVQQLRVQLEKMFESMGAKQMDTEASDTLNELQVKLNNVLDELSSTFSNTFQSRIDECTRQMASLLYQIKGPANANSRNQVEADSDNMLRPLMDFLDGNLMLFASVCEKTVLKRVLKELWRIVMNSLEKTIVLPQGNDSFGNIFSAAKDLGQLSKLKDHMSGEAKSLTPKQCAVMDVALDTIKQYFHAGGNGLKKAFLEKSAELSSLRHALSLYTQTTDTLIKTFVTTQHAQGSGVEKPLGEVSIQIDLFTHPGTGEHKVTVKVVAANDLRWQTSGMFRPFVEVTMIGPHLNDKKRKFTTKSKNNSWAPKFNETFHFILGNEDGPDCYELQVCVKDYCFGRADRVVGVAVIQLRDVAQRASCACWCPLGSQVHMDDTGLTVLRILSQRSGDEVARDEGRFQARFIHNLGWDVGDSACCWMCKRKMGSVLSMCGVKSKKENVQGERHLRANDREFNLSFKYANNAIKTSKYNIFTFLPLNLFEQFQRLANAYFVFLLILQLIPSISSLSWFTTVVPLLLVLSITLAKDGSDDINRHKNDRQVNNRKVDVLIDGQLRTEKWMNVQVGDIVKLENNQFVTADLLLLSSSEPLNLIYIETAELDGETNLKVKQSLTVTGDLGDNIDKLAAFNGEVCCEPPNNRLDKFTGTLTVGGETFALDNERILLRGCTLRNTEWCFGLVLFGGPDTKLMQNSGKSIFKRTSIDHMMNVLVLFIFGFLAFMCTVLAIGSSIWEHQEGTAFTAFLPRQDGADANMSSFLTFWSYVIILNTVVPISLYVSVEILRLGNSYYIDWDRKMYHAKSDTPAQARTTTLNEELGQIRYIFSDKTGTLTQNIMTFNRCSINGKSYGEVQDFAGQRVEITEKTETVDFSWNSLADPKFSFYDHALVEEVKMGTPEVQAFFRLLALCHTVMPEEKTEGHLFYQAQSPDEGALVTAARNFGFVFRTRTPETISVVEMGVHTTYELLAVLDFNNVRKRMSVIVRSPSGKLTLYCKGADTIIFERLHPSCSKLMEATTGHLNEFAGEGLRTLALAYKDLDEAEFAVWRQRHHVASTAMEDREAKLDDIYEEIEKDMMLIGATAVEDKLQDGVPQTIEQLSKANIKIWVLTGDKQETAENIGYACNMLREEMTEVFIISADTLEGVREELVNARKKMSPDSPDDPPYTKRRFMGKTPQVVMDEEVDGEYGLVINGHSLAYALQKDLEVELLRMACMCQTVICCRVTPLQKAQVVDLVKKHKKAVTLAIGDGANDVSMIKAAHIGVGISGQEGMQAVLSSDFSFAQFRYLQRLLLVHGRWSYLRMCTFLRYFFYKNFSFTFVHFWYAFFCGFSAQTVYDEWFITLYNLVYTALPVIALSLFDQDVNDRWSLQYPQLYAPGQQNMYFSMMAFFKILLHSCYSSVVLFFLPYAAIHDTMRDDGKDIADYQSFALLAQTCLLFAVNIHLGLDTYYWTAVNQFFLWGSLSVYFAITFTMYSNGMFLIFTSSFPFIGTARNSLNQPNVWLTIFLTTILCALPVLAFRFLRSQLRPTINDKVRYKIREAKAVITPPTRRFPRRRISTRRSGYAFSHARGYGDLVTSGRFLRRPVKSRPVLFPLAESPVAQNSPQTYRNITSS</sequence>
<dbReference type="InterPro" id="IPR023298">
    <property type="entry name" value="ATPase_P-typ_TM_dom_sf"/>
</dbReference>
<feature type="transmembrane region" description="Helical" evidence="25">
    <location>
        <begin position="2973"/>
        <end position="2994"/>
    </location>
</feature>
<dbReference type="InterPro" id="IPR032630">
    <property type="entry name" value="P_typ_ATPase_c"/>
</dbReference>
<dbReference type="InterPro" id="IPR002219">
    <property type="entry name" value="PKC_DAG/PE"/>
</dbReference>
<dbReference type="SUPFAM" id="SSF49562">
    <property type="entry name" value="C2 domain (Calcium/lipid-binding domain, CaLB)"/>
    <property type="match status" value="2"/>
</dbReference>
<dbReference type="CDD" id="cd02073">
    <property type="entry name" value="P-type_ATPase_APLT_Dnf-like"/>
    <property type="match status" value="1"/>
</dbReference>
<dbReference type="Gene3D" id="2.60.40.150">
    <property type="entry name" value="C2 domain"/>
    <property type="match status" value="2"/>
</dbReference>
<dbReference type="InterPro" id="IPR023299">
    <property type="entry name" value="ATPase_P-typ_cyto_dom_N"/>
</dbReference>
<dbReference type="GO" id="GO:0016887">
    <property type="term" value="F:ATP hydrolysis activity"/>
    <property type="evidence" value="ECO:0007669"/>
    <property type="project" value="InterPro"/>
</dbReference>
<feature type="transmembrane region" description="Helical" evidence="25">
    <location>
        <begin position="1968"/>
        <end position="2001"/>
    </location>
</feature>
<evidence type="ECO:0000256" key="2">
    <source>
        <dbReference type="ARBA" id="ARBA00004127"/>
    </source>
</evidence>
<keyword evidence="10 22" id="KW-0547">Nucleotide-binding</keyword>
<dbReference type="GO" id="GO:0030672">
    <property type="term" value="C:synaptic vesicle membrane"/>
    <property type="evidence" value="ECO:0007669"/>
    <property type="project" value="TreeGrafter"/>
</dbReference>